<protein>
    <submittedName>
        <fullName evidence="1">Putative secreted protein (Por secretion system target)</fullName>
    </submittedName>
</protein>
<dbReference type="OrthoDB" id="701326at2"/>
<evidence type="ECO:0000313" key="2">
    <source>
        <dbReference type="Proteomes" id="UP000286246"/>
    </source>
</evidence>
<dbReference type="EMBL" id="RAPY01000004">
    <property type="protein sequence ID" value="RKE46835.1"/>
    <property type="molecule type" value="Genomic_DNA"/>
</dbReference>
<dbReference type="AlphaFoldDB" id="A0A420AQZ6"/>
<reference evidence="1 2" key="1">
    <citation type="submission" date="2018-09" db="EMBL/GenBank/DDBJ databases">
        <title>Genomic Encyclopedia of Type Strains, Phase III (KMG-III): the genomes of soil and plant-associated and newly described type strains.</title>
        <authorList>
            <person name="Whitman W."/>
        </authorList>
    </citation>
    <scope>NUCLEOTIDE SEQUENCE [LARGE SCALE GENOMIC DNA]</scope>
    <source>
        <strain evidence="1 2">CECT 7938</strain>
    </source>
</reference>
<dbReference type="Proteomes" id="UP000286246">
    <property type="component" value="Unassembled WGS sequence"/>
</dbReference>
<accession>A0A420AQZ6</accession>
<sequence>MKIKYLYLTTSKFFRIIFCFLILLLNIQCSQYNFLPSGTVIKEVPIYYNDSLKLSLETFGDYVEFNDELKHGFKVDGLYSGDKAILKSTRLDPSKMRMLFSGIPNGEPLYHLIAFVSKEEKLIKENSSLIPKKENDSVRYYYKMYNFKEWRVYQTIIPIDQGTFNFVYYQKQSDSCVYCDIESLSLRASKMLMSGNDNNHSNGTNANFRDVRIEIPKDNVLNKAALLKLYNNEGKILISFKFLKKGNNTSSFKVSKGSYIISYTDLNNNVKWRKELIVN</sequence>
<keyword evidence="2" id="KW-1185">Reference proteome</keyword>
<gene>
    <name evidence="1" type="ORF">DFQ12_3990</name>
</gene>
<comment type="caution">
    <text evidence="1">The sequence shown here is derived from an EMBL/GenBank/DDBJ whole genome shotgun (WGS) entry which is preliminary data.</text>
</comment>
<name>A0A420AQZ6_SPHD1</name>
<evidence type="ECO:0000313" key="1">
    <source>
        <dbReference type="EMBL" id="RKE46835.1"/>
    </source>
</evidence>
<dbReference type="RefSeq" id="WP_120260691.1">
    <property type="nucleotide sequence ID" value="NZ_RAPY01000004.1"/>
</dbReference>
<proteinExistence type="predicted"/>
<organism evidence="1 2">
    <name type="scientific">Sphingobacterium detergens</name>
    <dbReference type="NCBI Taxonomy" id="1145106"/>
    <lineage>
        <taxon>Bacteria</taxon>
        <taxon>Pseudomonadati</taxon>
        <taxon>Bacteroidota</taxon>
        <taxon>Sphingobacteriia</taxon>
        <taxon>Sphingobacteriales</taxon>
        <taxon>Sphingobacteriaceae</taxon>
        <taxon>Sphingobacterium</taxon>
    </lineage>
</organism>